<feature type="region of interest" description="Disordered" evidence="1">
    <location>
        <begin position="630"/>
        <end position="701"/>
    </location>
</feature>
<feature type="compositionally biased region" description="Polar residues" evidence="1">
    <location>
        <begin position="385"/>
        <end position="414"/>
    </location>
</feature>
<feature type="compositionally biased region" description="Polar residues" evidence="1">
    <location>
        <begin position="1008"/>
        <end position="1024"/>
    </location>
</feature>
<feature type="compositionally biased region" description="Basic and acidic residues" evidence="1">
    <location>
        <begin position="469"/>
        <end position="491"/>
    </location>
</feature>
<feature type="compositionally biased region" description="Basic and acidic residues" evidence="1">
    <location>
        <begin position="122"/>
        <end position="136"/>
    </location>
</feature>
<name>A0AAV1J740_9NEOP</name>
<proteinExistence type="predicted"/>
<feature type="compositionally biased region" description="Polar residues" evidence="1">
    <location>
        <begin position="965"/>
        <end position="985"/>
    </location>
</feature>
<feature type="region of interest" description="Disordered" evidence="1">
    <location>
        <begin position="708"/>
        <end position="727"/>
    </location>
</feature>
<dbReference type="AlphaFoldDB" id="A0AAV1J740"/>
<feature type="region of interest" description="Disordered" evidence="1">
    <location>
        <begin position="1"/>
        <end position="26"/>
    </location>
</feature>
<feature type="compositionally biased region" description="Basic and acidic residues" evidence="1">
    <location>
        <begin position="103"/>
        <end position="114"/>
    </location>
</feature>
<feature type="compositionally biased region" description="Low complexity" evidence="1">
    <location>
        <begin position="1101"/>
        <end position="1117"/>
    </location>
</feature>
<gene>
    <name evidence="2" type="ORF">LNINA_LOCUS4107</name>
</gene>
<feature type="compositionally biased region" description="Low complexity" evidence="1">
    <location>
        <begin position="562"/>
        <end position="571"/>
    </location>
</feature>
<organism evidence="2 3">
    <name type="scientific">Leptosia nina</name>
    <dbReference type="NCBI Taxonomy" id="320188"/>
    <lineage>
        <taxon>Eukaryota</taxon>
        <taxon>Metazoa</taxon>
        <taxon>Ecdysozoa</taxon>
        <taxon>Arthropoda</taxon>
        <taxon>Hexapoda</taxon>
        <taxon>Insecta</taxon>
        <taxon>Pterygota</taxon>
        <taxon>Neoptera</taxon>
        <taxon>Endopterygota</taxon>
        <taxon>Lepidoptera</taxon>
        <taxon>Glossata</taxon>
        <taxon>Ditrysia</taxon>
        <taxon>Papilionoidea</taxon>
        <taxon>Pieridae</taxon>
        <taxon>Pierinae</taxon>
        <taxon>Leptosia</taxon>
    </lineage>
</organism>
<feature type="compositionally biased region" description="Polar residues" evidence="1">
    <location>
        <begin position="677"/>
        <end position="692"/>
    </location>
</feature>
<feature type="region of interest" description="Disordered" evidence="1">
    <location>
        <begin position="558"/>
        <end position="585"/>
    </location>
</feature>
<dbReference type="EMBL" id="CAVLEF010000005">
    <property type="protein sequence ID" value="CAK1544353.1"/>
    <property type="molecule type" value="Genomic_DNA"/>
</dbReference>
<feature type="compositionally biased region" description="Basic and acidic residues" evidence="1">
    <location>
        <begin position="658"/>
        <end position="668"/>
    </location>
</feature>
<feature type="compositionally biased region" description="Polar residues" evidence="1">
    <location>
        <begin position="631"/>
        <end position="642"/>
    </location>
</feature>
<reference evidence="2 3" key="1">
    <citation type="submission" date="2023-11" db="EMBL/GenBank/DDBJ databases">
        <authorList>
            <person name="Okamura Y."/>
        </authorList>
    </citation>
    <scope>NUCLEOTIDE SEQUENCE [LARGE SCALE GENOMIC DNA]</scope>
</reference>
<feature type="region of interest" description="Disordered" evidence="1">
    <location>
        <begin position="955"/>
        <end position="1026"/>
    </location>
</feature>
<feature type="region of interest" description="Disordered" evidence="1">
    <location>
        <begin position="103"/>
        <end position="177"/>
    </location>
</feature>
<feature type="compositionally biased region" description="Basic residues" evidence="1">
    <location>
        <begin position="138"/>
        <end position="148"/>
    </location>
</feature>
<evidence type="ECO:0000256" key="1">
    <source>
        <dbReference type="SAM" id="MobiDB-lite"/>
    </source>
</evidence>
<feature type="compositionally biased region" description="Basic and acidic residues" evidence="1">
    <location>
        <begin position="431"/>
        <end position="460"/>
    </location>
</feature>
<evidence type="ECO:0000313" key="2">
    <source>
        <dbReference type="EMBL" id="CAK1544353.1"/>
    </source>
</evidence>
<feature type="region of interest" description="Disordered" evidence="1">
    <location>
        <begin position="1089"/>
        <end position="1126"/>
    </location>
</feature>
<feature type="compositionally biased region" description="Basic and acidic residues" evidence="1">
    <location>
        <begin position="324"/>
        <end position="336"/>
    </location>
</feature>
<feature type="region of interest" description="Disordered" evidence="1">
    <location>
        <begin position="314"/>
        <end position="366"/>
    </location>
</feature>
<accession>A0AAV1J740</accession>
<sequence length="1126" mass="127119">MGQAGSHPAVAEVPTRRVHTLSHEPLRHAPKVLPSLTESPRLRTTDNGAILHSGGTISCRRPASMFPEVNRTPHGHVHSNVYRSRSAGGAEFEYRLDRDPLHRSHTNLDMRHNDSSSLNKHFGSEPDLRVEEDQKPRCNNKHFRKKYRAPQPPANRHRDCSSPDSCDRNAKPEPQKKLRLFRTRNETKKLNPLKLETKPAYRSTYTDFKSLDFNDTSFERRYRSPCKDKGHLKYPDNVSMLQSTTSLKREEKLLQGKQDYRNKTDRMSGCRAKTAKTTENNDAWKTPLLNRNFRHSERFSKDLEIPPLRREKTFDNTLNISENESPKPTRDSRIKTTGELIKSNFDNKTPLRKSLPSLLNKSNDEKDEFQAELKKATSRIRTELVNKSNVSNKTSQSKTKIPTKTQVRESSLSAKDSKPLNNIRRPLSRINDVKNKTTNQEKPDVKKFKSDVKENMKLPDRGQASGKESTPEHSPTRRKEPLTKIQQDKQKAPSKQFYFGMIENKQTNTQDHLKDFPGLGSPIIEELSNFHLIEKKLLGFHEEDELDKFNERLKETCKRNLSSESALSSEGSEGEGSEGSLGIALRLRPTLPKKLPNTPRFSPAAAWRQLASLDTQLAESRPLAVEIKMSANISGESSPRSEQSADKSGDSGISGDHAISDHRIESPSRHHVPQDPTAWTPQQDLGDSSSEGASGALHQASVATFTPGQPFSLSLPRDSDKGKPIQQGFNSLQKFKKSVSGAFGAALGSRKFDLEHEPMLNEPEQNWFLTKSAPNSLSNPTLLQPLRVKNEEIQEESDVMNKADLNPWRGPSSYLSWGGHVMYLPPAPAALDQPMSMLPTDRPVRSKSSGCLETAARAARSALAGEMRERERSASPNIARAVPARVEPVTLCEILRYLYQRTNVQPRSKRFTFQSTVRQLERRRLAEKLSKEADLKEQQRKTELEAMRRVEEEFQRKRAREKANIRQQLRLVSSGASSMPHTSQNKARDEPDGSCRDSPDRLRDRQRVSNGSEISGRSKSSTPIRSVELSEWRVENGARVYRDWSGALATHAHPPACARMPMTTNTHGIEGSTFSGSPRSDNYRLEFARGVPSPRTPRPPRLLTATRSSSSSGSEISMRQPIKIRW</sequence>
<keyword evidence="3" id="KW-1185">Reference proteome</keyword>
<comment type="caution">
    <text evidence="2">The sequence shown here is derived from an EMBL/GenBank/DDBJ whole genome shotgun (WGS) entry which is preliminary data.</text>
</comment>
<dbReference type="Proteomes" id="UP001497472">
    <property type="component" value="Unassembled WGS sequence"/>
</dbReference>
<feature type="region of interest" description="Disordered" evidence="1">
    <location>
        <begin position="384"/>
        <end position="493"/>
    </location>
</feature>
<feature type="compositionally biased region" description="Basic and acidic residues" evidence="1">
    <location>
        <begin position="986"/>
        <end position="1007"/>
    </location>
</feature>
<evidence type="ECO:0000313" key="3">
    <source>
        <dbReference type="Proteomes" id="UP001497472"/>
    </source>
</evidence>
<protein>
    <submittedName>
        <fullName evidence="2">Uncharacterized protein</fullName>
    </submittedName>
</protein>
<feature type="compositionally biased region" description="Basic and acidic residues" evidence="1">
    <location>
        <begin position="156"/>
        <end position="176"/>
    </location>
</feature>
<feature type="compositionally biased region" description="Basic and acidic residues" evidence="1">
    <location>
        <begin position="955"/>
        <end position="964"/>
    </location>
</feature>